<evidence type="ECO:0000313" key="7">
    <source>
        <dbReference type="EMBL" id="CDO92975.1"/>
    </source>
</evidence>
<evidence type="ECO:0000256" key="6">
    <source>
        <dbReference type="SAM" id="MobiDB-lite"/>
    </source>
</evidence>
<comment type="similarity">
    <text evidence="5">Belongs to the COX19 family.</text>
</comment>
<dbReference type="GO" id="GO:0005758">
    <property type="term" value="C:mitochondrial intermembrane space"/>
    <property type="evidence" value="ECO:0007669"/>
    <property type="project" value="TreeGrafter"/>
</dbReference>
<dbReference type="PANTHER" id="PTHR21107:SF2">
    <property type="entry name" value="CYTOCHROME C OXIDASE ASSEMBLY PROTEIN COX19"/>
    <property type="match status" value="1"/>
</dbReference>
<feature type="region of interest" description="Disordered" evidence="6">
    <location>
        <begin position="74"/>
        <end position="101"/>
    </location>
</feature>
<dbReference type="OrthoDB" id="268594at2759"/>
<dbReference type="AlphaFoldDB" id="A0A0A8L248"/>
<keyword evidence="3" id="KW-1015">Disulfide bond</keyword>
<sequence length="101" mass="11266">MSANPGNSLKALSPTPPERGSFPLDHDGDCTTQMQKYLSCIKLVKGENAPNCRLLAKDYLKCRMDNKLMDRDEWKHLGLPSDKKDSNDVPKGDTPTFGKKD</sequence>
<evidence type="ECO:0000256" key="5">
    <source>
        <dbReference type="ARBA" id="ARBA00038223"/>
    </source>
</evidence>
<gene>
    <name evidence="7" type="ORF">KLDO_g1282</name>
</gene>
<dbReference type="PROSITE" id="PS51808">
    <property type="entry name" value="CHCH"/>
    <property type="match status" value="1"/>
</dbReference>
<feature type="compositionally biased region" description="Basic and acidic residues" evidence="6">
    <location>
        <begin position="74"/>
        <end position="91"/>
    </location>
</feature>
<dbReference type="PANTHER" id="PTHR21107">
    <property type="entry name" value="CYTOCHROME C OXIDASE ASSEMBLY PROTEIN COX19"/>
    <property type="match status" value="1"/>
</dbReference>
<keyword evidence="8" id="KW-1185">Reference proteome</keyword>
<organism evidence="7 8">
    <name type="scientific">Kluyveromyces dobzhanskii CBS 2104</name>
    <dbReference type="NCBI Taxonomy" id="1427455"/>
    <lineage>
        <taxon>Eukaryota</taxon>
        <taxon>Fungi</taxon>
        <taxon>Dikarya</taxon>
        <taxon>Ascomycota</taxon>
        <taxon>Saccharomycotina</taxon>
        <taxon>Saccharomycetes</taxon>
        <taxon>Saccharomycetales</taxon>
        <taxon>Saccharomycetaceae</taxon>
        <taxon>Kluyveromyces</taxon>
    </lineage>
</organism>
<evidence type="ECO:0000256" key="4">
    <source>
        <dbReference type="ARBA" id="ARBA00037279"/>
    </source>
</evidence>
<evidence type="ECO:0000256" key="3">
    <source>
        <dbReference type="ARBA" id="ARBA00023157"/>
    </source>
</evidence>
<accession>A0A0A8L248</accession>
<feature type="region of interest" description="Disordered" evidence="6">
    <location>
        <begin position="1"/>
        <end position="27"/>
    </location>
</feature>
<dbReference type="GO" id="GO:0033617">
    <property type="term" value="P:mitochondrial respiratory chain complex IV assembly"/>
    <property type="evidence" value="ECO:0007669"/>
    <property type="project" value="TreeGrafter"/>
</dbReference>
<proteinExistence type="inferred from homology"/>
<reference evidence="7 8" key="1">
    <citation type="submission" date="2014-03" db="EMBL/GenBank/DDBJ databases">
        <title>The genome of Kluyveromyces dobzhanskii.</title>
        <authorList>
            <person name="Nystedt B."/>
            <person name="Astrom S."/>
        </authorList>
    </citation>
    <scope>NUCLEOTIDE SEQUENCE [LARGE SCALE GENOMIC DNA]</scope>
    <source>
        <strain evidence="7 8">CBS 2104</strain>
    </source>
</reference>
<evidence type="ECO:0000256" key="1">
    <source>
        <dbReference type="ARBA" id="ARBA00004496"/>
    </source>
</evidence>
<comment type="caution">
    <text evidence="7">The sequence shown here is derived from an EMBL/GenBank/DDBJ whole genome shotgun (WGS) entry which is preliminary data.</text>
</comment>
<dbReference type="InterPro" id="IPR051383">
    <property type="entry name" value="COX19"/>
</dbReference>
<keyword evidence="2" id="KW-0963">Cytoplasm</keyword>
<comment type="function">
    <text evidence="4">Required for the assembly of mitochondrial cytochrome c oxidase.</text>
</comment>
<dbReference type="Proteomes" id="UP000031516">
    <property type="component" value="Unassembled WGS sequence"/>
</dbReference>
<evidence type="ECO:0000256" key="2">
    <source>
        <dbReference type="ARBA" id="ARBA00022490"/>
    </source>
</evidence>
<name>A0A0A8L248_9SACH</name>
<evidence type="ECO:0000313" key="8">
    <source>
        <dbReference type="Proteomes" id="UP000031516"/>
    </source>
</evidence>
<protein>
    <submittedName>
        <fullName evidence="7">WGS project CCBQ000000000 data, contig 00099</fullName>
    </submittedName>
</protein>
<dbReference type="EMBL" id="CCBQ010000019">
    <property type="protein sequence ID" value="CDO92975.1"/>
    <property type="molecule type" value="Genomic_DNA"/>
</dbReference>
<comment type="subcellular location">
    <subcellularLocation>
        <location evidence="1">Cytoplasm</location>
    </subcellularLocation>
</comment>